<evidence type="ECO:0000256" key="1">
    <source>
        <dbReference type="ARBA" id="ARBA00005568"/>
    </source>
</evidence>
<dbReference type="EMBL" id="BMHQ01000010">
    <property type="protein sequence ID" value="GGE24467.1"/>
    <property type="molecule type" value="Genomic_DNA"/>
</dbReference>
<dbReference type="InterPro" id="IPR015813">
    <property type="entry name" value="Pyrv/PenolPyrv_kinase-like_dom"/>
</dbReference>
<evidence type="ECO:0000256" key="3">
    <source>
        <dbReference type="ARBA" id="ARBA00023239"/>
    </source>
</evidence>
<keyword evidence="6" id="KW-1185">Reference proteome</keyword>
<organism evidence="5 6">
    <name type="scientific">Marinithermofilum abyssi</name>
    <dbReference type="NCBI Taxonomy" id="1571185"/>
    <lineage>
        <taxon>Bacteria</taxon>
        <taxon>Bacillati</taxon>
        <taxon>Bacillota</taxon>
        <taxon>Bacilli</taxon>
        <taxon>Bacillales</taxon>
        <taxon>Thermoactinomycetaceae</taxon>
        <taxon>Marinithermofilum</taxon>
    </lineage>
</organism>
<dbReference type="AlphaFoldDB" id="A0A8J2VJA5"/>
<dbReference type="InterPro" id="IPR050251">
    <property type="entry name" value="HpcH-HpaI_aldolase"/>
</dbReference>
<reference evidence="5" key="1">
    <citation type="journal article" date="2014" name="Int. J. Syst. Evol. Microbiol.">
        <title>Complete genome sequence of Corynebacterium casei LMG S-19264T (=DSM 44701T), isolated from a smear-ripened cheese.</title>
        <authorList>
            <consortium name="US DOE Joint Genome Institute (JGI-PGF)"/>
            <person name="Walter F."/>
            <person name="Albersmeier A."/>
            <person name="Kalinowski J."/>
            <person name="Ruckert C."/>
        </authorList>
    </citation>
    <scope>NUCLEOTIDE SEQUENCE</scope>
    <source>
        <strain evidence="5">CGMCC 1.15179</strain>
    </source>
</reference>
<keyword evidence="3" id="KW-0456">Lyase</keyword>
<sequence>MLKQRLAAGETVVGTWLRIPHPTVIEVLAKSGLDFIHVDMEHGPIGIESMDRLLLAAKGSRIPAVVRVPGLDATGIGSALDLGAAGVIVPRINRIEETVQAVRAARYYPCGERGVAGDCRANGYGTEDFAAYAAESNRNTLLALQIESKEAVEQLDGMLEAGDAVDLFFIGPADLSQSLGIPCRFDHPLLLDTIRQIAGKVRSTGKAVGIHAPTAELAREFFGMGVQYVTVSFDIGFLSTGAKEWMKKLNG</sequence>
<dbReference type="PANTHER" id="PTHR30502:SF0">
    <property type="entry name" value="PHOSPHOENOLPYRUVATE CARBOXYLASE FAMILY PROTEIN"/>
    <property type="match status" value="1"/>
</dbReference>
<dbReference type="GO" id="GO:0016832">
    <property type="term" value="F:aldehyde-lyase activity"/>
    <property type="evidence" value="ECO:0007669"/>
    <property type="project" value="TreeGrafter"/>
</dbReference>
<keyword evidence="2" id="KW-0479">Metal-binding</keyword>
<feature type="domain" description="HpcH/HpaI aldolase/citrate lyase" evidence="4">
    <location>
        <begin position="14"/>
        <end position="236"/>
    </location>
</feature>
<comment type="similarity">
    <text evidence="1">Belongs to the HpcH/HpaI aldolase family.</text>
</comment>
<accession>A0A8J2VJA5</accession>
<evidence type="ECO:0000313" key="6">
    <source>
        <dbReference type="Proteomes" id="UP000625210"/>
    </source>
</evidence>
<gene>
    <name evidence="5" type="ORF">GCM10011571_28280</name>
</gene>
<dbReference type="InterPro" id="IPR040442">
    <property type="entry name" value="Pyrv_kinase-like_dom_sf"/>
</dbReference>
<proteinExistence type="inferred from homology"/>
<comment type="caution">
    <text evidence="5">The sequence shown here is derived from an EMBL/GenBank/DDBJ whole genome shotgun (WGS) entry which is preliminary data.</text>
</comment>
<dbReference type="SUPFAM" id="SSF51621">
    <property type="entry name" value="Phosphoenolpyruvate/pyruvate domain"/>
    <property type="match status" value="1"/>
</dbReference>
<dbReference type="Gene3D" id="3.20.20.60">
    <property type="entry name" value="Phosphoenolpyruvate-binding domains"/>
    <property type="match status" value="1"/>
</dbReference>
<dbReference type="Pfam" id="PF03328">
    <property type="entry name" value="HpcH_HpaI"/>
    <property type="match status" value="1"/>
</dbReference>
<evidence type="ECO:0000259" key="4">
    <source>
        <dbReference type="Pfam" id="PF03328"/>
    </source>
</evidence>
<dbReference type="GO" id="GO:0005737">
    <property type="term" value="C:cytoplasm"/>
    <property type="evidence" value="ECO:0007669"/>
    <property type="project" value="TreeGrafter"/>
</dbReference>
<dbReference type="GO" id="GO:0046872">
    <property type="term" value="F:metal ion binding"/>
    <property type="evidence" value="ECO:0007669"/>
    <property type="project" value="UniProtKB-KW"/>
</dbReference>
<dbReference type="PANTHER" id="PTHR30502">
    <property type="entry name" value="2-KETO-3-DEOXY-L-RHAMNONATE ALDOLASE"/>
    <property type="match status" value="1"/>
</dbReference>
<reference evidence="5" key="2">
    <citation type="submission" date="2020-09" db="EMBL/GenBank/DDBJ databases">
        <authorList>
            <person name="Sun Q."/>
            <person name="Zhou Y."/>
        </authorList>
    </citation>
    <scope>NUCLEOTIDE SEQUENCE</scope>
    <source>
        <strain evidence="5">CGMCC 1.15179</strain>
    </source>
</reference>
<evidence type="ECO:0000256" key="2">
    <source>
        <dbReference type="ARBA" id="ARBA00022723"/>
    </source>
</evidence>
<name>A0A8J2VJA5_9BACL</name>
<dbReference type="Proteomes" id="UP000625210">
    <property type="component" value="Unassembled WGS sequence"/>
</dbReference>
<protein>
    <submittedName>
        <fullName evidence="5">4-hydroxy-2-oxovalerate aldolase</fullName>
    </submittedName>
</protein>
<dbReference type="InterPro" id="IPR005000">
    <property type="entry name" value="Aldolase/citrate-lyase_domain"/>
</dbReference>
<dbReference type="RefSeq" id="WP_188648531.1">
    <property type="nucleotide sequence ID" value="NZ_BMHQ01000010.1"/>
</dbReference>
<evidence type="ECO:0000313" key="5">
    <source>
        <dbReference type="EMBL" id="GGE24467.1"/>
    </source>
</evidence>